<dbReference type="GO" id="GO:0051301">
    <property type="term" value="P:cell division"/>
    <property type="evidence" value="ECO:0007669"/>
    <property type="project" value="UniProtKB-KW"/>
</dbReference>
<dbReference type="PaxDb" id="73239-Q7RPD2"/>
<dbReference type="GO" id="GO:0005680">
    <property type="term" value="C:anaphase-promoting complex"/>
    <property type="evidence" value="ECO:0007669"/>
    <property type="project" value="InterPro"/>
</dbReference>
<dbReference type="GO" id="GO:0007091">
    <property type="term" value="P:metaphase/anaphase transition of mitotic cell cycle"/>
    <property type="evidence" value="ECO:0007669"/>
    <property type="project" value="TreeGrafter"/>
</dbReference>
<organism evidence="5 6">
    <name type="scientific">Plasmodium yoelii yoelii</name>
    <dbReference type="NCBI Taxonomy" id="73239"/>
    <lineage>
        <taxon>Eukaryota</taxon>
        <taxon>Sar</taxon>
        <taxon>Alveolata</taxon>
        <taxon>Apicomplexa</taxon>
        <taxon>Aconoidasida</taxon>
        <taxon>Haemosporida</taxon>
        <taxon>Plasmodiidae</taxon>
        <taxon>Plasmodium</taxon>
        <taxon>Plasmodium (Vinckeia)</taxon>
    </lineage>
</organism>
<dbReference type="InParanoid" id="Q7RPD2"/>
<dbReference type="InterPro" id="IPR024990">
    <property type="entry name" value="Apc1"/>
</dbReference>
<evidence type="ECO:0000313" key="6">
    <source>
        <dbReference type="Proteomes" id="UP000008553"/>
    </source>
</evidence>
<proteinExistence type="predicted"/>
<keyword evidence="3" id="KW-0131">Cell cycle</keyword>
<dbReference type="GO" id="GO:0070979">
    <property type="term" value="P:protein K11-linked ubiquitination"/>
    <property type="evidence" value="ECO:0007669"/>
    <property type="project" value="TreeGrafter"/>
</dbReference>
<accession>Q7RPD2</accession>
<dbReference type="EMBL" id="AABL01000405">
    <property type="protein sequence ID" value="EAA20868.1"/>
    <property type="molecule type" value="Genomic_DNA"/>
</dbReference>
<dbReference type="Proteomes" id="UP000008553">
    <property type="component" value="Unassembled WGS sequence"/>
</dbReference>
<keyword evidence="6" id="KW-1185">Reference proteome</keyword>
<feature type="compositionally biased region" description="Low complexity" evidence="4">
    <location>
        <begin position="34"/>
        <end position="51"/>
    </location>
</feature>
<keyword evidence="2" id="KW-0498">Mitosis</keyword>
<sequence length="227" mass="26973">MSNPMINISELHKMVKNLTPSKRQLYIGNDEKNSNNINSQNKNIADSNVQNNGNNSNNLSLCFYKTNNIHAFNMIFMPIKFDHIYYFNNYEIMVKSFARNMIIFDFVDLSHAYILANIPKFLRILPNDLNRNKKNQLPYIHLIDEKGNFKDPDLENKYLLKNGHLNLQHLFVSNQINNANKYLNQDGYYFTFDQKKGNFNCFNNRIKHDDNISNIHYFFHGYNYNMF</sequence>
<comment type="caution">
    <text evidence="5">The sequence shown here is derived from an EMBL/GenBank/DDBJ whole genome shotgun (WGS) entry which is preliminary data.</text>
</comment>
<dbReference type="PANTHER" id="PTHR12827">
    <property type="entry name" value="MEIOTIC CHECKPOINT REGULATOR TSG24 FAMILY MEMBER"/>
    <property type="match status" value="1"/>
</dbReference>
<protein>
    <submittedName>
        <fullName evidence="5">Uncharacterized protein</fullName>
    </submittedName>
</protein>
<dbReference type="GO" id="GO:0060090">
    <property type="term" value="F:molecular adaptor activity"/>
    <property type="evidence" value="ECO:0007669"/>
    <property type="project" value="TreeGrafter"/>
</dbReference>
<keyword evidence="1" id="KW-0132">Cell division</keyword>
<evidence type="ECO:0000256" key="4">
    <source>
        <dbReference type="SAM" id="MobiDB-lite"/>
    </source>
</evidence>
<feature type="non-terminal residue" evidence="5">
    <location>
        <position position="227"/>
    </location>
</feature>
<reference evidence="5 6" key="1">
    <citation type="journal article" date="2002" name="Nature">
        <title>Genome sequence and comparative analysis of the model rodent malaria parasite Plasmodium yoelii yoelii.</title>
        <authorList>
            <person name="Carlton J.M."/>
            <person name="Angiuoli S.V."/>
            <person name="Suh B.B."/>
            <person name="Kooij T.W."/>
            <person name="Pertea M."/>
            <person name="Silva J.C."/>
            <person name="Ermolaeva M.D."/>
            <person name="Allen J.E."/>
            <person name="Selengut J.D."/>
            <person name="Koo H.L."/>
            <person name="Peterson J.D."/>
            <person name="Pop M."/>
            <person name="Kosack D.S."/>
            <person name="Shumway M.F."/>
            <person name="Bidwell S.L."/>
            <person name="Shallom S.J."/>
            <person name="van Aken S.E."/>
            <person name="Riedmuller S.B."/>
            <person name="Feldblyum T.V."/>
            <person name="Cho J.K."/>
            <person name="Quackenbush J."/>
            <person name="Sedegah M."/>
            <person name="Shoaibi A."/>
            <person name="Cummings L.M."/>
            <person name="Florens L."/>
            <person name="Yates J.R."/>
            <person name="Raine J.D."/>
            <person name="Sinden R.E."/>
            <person name="Harris M.A."/>
            <person name="Cunningham D.A."/>
            <person name="Preiser P.R."/>
            <person name="Bergman L.W."/>
            <person name="Vaidya A.B."/>
            <person name="van Lin L.H."/>
            <person name="Janse C.J."/>
            <person name="Waters A.P."/>
            <person name="Smith H.O."/>
            <person name="White O.R."/>
            <person name="Salzberg S.L."/>
            <person name="Venter J.C."/>
            <person name="Fraser C.M."/>
            <person name="Hoffman S.L."/>
            <person name="Gardner M.J."/>
            <person name="Carucci D.J."/>
        </authorList>
    </citation>
    <scope>NUCLEOTIDE SEQUENCE [LARGE SCALE GENOMIC DNA]</scope>
    <source>
        <strain evidence="5 6">17XNL</strain>
    </source>
</reference>
<evidence type="ECO:0000256" key="2">
    <source>
        <dbReference type="ARBA" id="ARBA00022776"/>
    </source>
</evidence>
<evidence type="ECO:0000256" key="3">
    <source>
        <dbReference type="ARBA" id="ARBA00023306"/>
    </source>
</evidence>
<evidence type="ECO:0000256" key="1">
    <source>
        <dbReference type="ARBA" id="ARBA00022618"/>
    </source>
</evidence>
<name>Q7RPD2_PLAYO</name>
<dbReference type="GO" id="GO:0031145">
    <property type="term" value="P:anaphase-promoting complex-dependent catabolic process"/>
    <property type="evidence" value="ECO:0007669"/>
    <property type="project" value="TreeGrafter"/>
</dbReference>
<dbReference type="AlphaFoldDB" id="Q7RPD2"/>
<evidence type="ECO:0000313" key="5">
    <source>
        <dbReference type="EMBL" id="EAA20868.1"/>
    </source>
</evidence>
<dbReference type="PANTHER" id="PTHR12827:SF3">
    <property type="entry name" value="ANAPHASE-PROMOTING COMPLEX SUBUNIT 1"/>
    <property type="match status" value="1"/>
</dbReference>
<dbReference type="STRING" id="73239.Q7RPD2"/>
<gene>
    <name evidence="5" type="ORF">PY01527</name>
</gene>
<feature type="region of interest" description="Disordered" evidence="4">
    <location>
        <begin position="29"/>
        <end position="51"/>
    </location>
</feature>